<feature type="region of interest" description="Disordered" evidence="1">
    <location>
        <begin position="149"/>
        <end position="343"/>
    </location>
</feature>
<dbReference type="GO" id="GO:0034271">
    <property type="term" value="C:phosphatidylinositol 3-kinase complex, class III, type I"/>
    <property type="evidence" value="ECO:0007669"/>
    <property type="project" value="TreeGrafter"/>
</dbReference>
<feature type="region of interest" description="Disordered" evidence="1">
    <location>
        <begin position="1"/>
        <end position="38"/>
    </location>
</feature>
<feature type="compositionally biased region" description="Low complexity" evidence="1">
    <location>
        <begin position="687"/>
        <end position="716"/>
    </location>
</feature>
<dbReference type="GO" id="GO:0034272">
    <property type="term" value="C:phosphatidylinositol 3-kinase complex, class III, type II"/>
    <property type="evidence" value="ECO:0007669"/>
    <property type="project" value="TreeGrafter"/>
</dbReference>
<feature type="compositionally biased region" description="Basic and acidic residues" evidence="1">
    <location>
        <begin position="820"/>
        <end position="829"/>
    </location>
</feature>
<dbReference type="GO" id="GO:0000423">
    <property type="term" value="P:mitophagy"/>
    <property type="evidence" value="ECO:0007669"/>
    <property type="project" value="TreeGrafter"/>
</dbReference>
<feature type="compositionally biased region" description="Basic and acidic residues" evidence="1">
    <location>
        <begin position="280"/>
        <end position="289"/>
    </location>
</feature>
<feature type="compositionally biased region" description="Basic residues" evidence="1">
    <location>
        <begin position="960"/>
        <end position="969"/>
    </location>
</feature>
<dbReference type="GO" id="GO:0045324">
    <property type="term" value="P:late endosome to vacuole transport"/>
    <property type="evidence" value="ECO:0007669"/>
    <property type="project" value="TreeGrafter"/>
</dbReference>
<feature type="compositionally biased region" description="Acidic residues" evidence="1">
    <location>
        <begin position="290"/>
        <end position="336"/>
    </location>
</feature>
<dbReference type="GO" id="GO:0000045">
    <property type="term" value="P:autophagosome assembly"/>
    <property type="evidence" value="ECO:0007669"/>
    <property type="project" value="TreeGrafter"/>
</dbReference>
<feature type="compositionally biased region" description="Basic residues" evidence="1">
    <location>
        <begin position="799"/>
        <end position="819"/>
    </location>
</feature>
<dbReference type="InterPro" id="IPR007243">
    <property type="entry name" value="Atg6/Beclin"/>
</dbReference>
<feature type="compositionally biased region" description="Basic residues" evidence="1">
    <location>
        <begin position="1"/>
        <end position="10"/>
    </location>
</feature>
<feature type="compositionally biased region" description="Basic and acidic residues" evidence="1">
    <location>
        <begin position="157"/>
        <end position="181"/>
    </location>
</feature>
<dbReference type="EMBL" id="HBIO01010938">
    <property type="protein sequence ID" value="CAE0463651.1"/>
    <property type="molecule type" value="Transcribed_RNA"/>
</dbReference>
<feature type="compositionally biased region" description="Basic residues" evidence="1">
    <location>
        <begin position="216"/>
        <end position="233"/>
    </location>
</feature>
<feature type="compositionally biased region" description="Basic residues" evidence="1">
    <location>
        <begin position="717"/>
        <end position="726"/>
    </location>
</feature>
<dbReference type="GO" id="GO:0043548">
    <property type="term" value="F:phosphatidylinositol 3-kinase binding"/>
    <property type="evidence" value="ECO:0007669"/>
    <property type="project" value="TreeGrafter"/>
</dbReference>
<dbReference type="PANTHER" id="PTHR12768:SF4">
    <property type="entry name" value="BECLIN-1"/>
    <property type="match status" value="1"/>
</dbReference>
<evidence type="ECO:0000256" key="1">
    <source>
        <dbReference type="SAM" id="MobiDB-lite"/>
    </source>
</evidence>
<feature type="compositionally biased region" description="Basic and acidic residues" evidence="1">
    <location>
        <begin position="839"/>
        <end position="854"/>
    </location>
</feature>
<evidence type="ECO:0000313" key="2">
    <source>
        <dbReference type="EMBL" id="CAE0463651.1"/>
    </source>
</evidence>
<feature type="compositionally biased region" description="Basic residues" evidence="1">
    <location>
        <begin position="651"/>
        <end position="661"/>
    </location>
</feature>
<sequence length="1239" mass="140923">MSSQHAHSHSQSHSASDDHSTSDSQTQSNSHSHSHSQVPEINRIIIQSLIHQKLDEVRSGELYVAHDLKDDSVPKLLLEPAVYKKFESILAKTWMEIDMLRLDVHETGMNGGKLNKKKKLYTRALGGRDAREFVRGQIEDYIVLHLDRGGVGGVGPGRKDSDMDMQMEHEHGHEQIQHDHESSEEESDHANANADESDMENDTVSSLSDGKISRSSSKKRKKKKKTKKKRRKEKEREKERTRSRSKSRSSSSSSKSKSSSSKLRKSSSSKSSSKKRKRRESREEDKFDSDVEQMQEQEEVMDMPEEDMEDHVQELDDDEEGQEQIDDNSDDDDDEPQFTPRVQARYDRRIAKAQVIFERNRKDILQQIPEKSKREFRTLGFAKWGKDFLPVMVLGPYDVGPGGVRDQWMQMFENTIKSGRAMSKLVFWYGTPHDDLSNSFSFVAGSKIVSLPSGQKQHLHELPAKTQKKLESGKKLTATESMHVNGLKEFVEDVGRKPADRSEWLFEFQEDYEECLSGVEDDTSDEEGDMEDERRFDEEDNSKRKVKVDKNKKRKKEKSKVKEKSKNKDKEKLKLKDKEKLKQQRLKEKKKEELRIEKEQRKIEQQQQEQLERERKRLKEKVAKKKKKKEQKVMEEEEEDMKDSHYDAPSKKKSPSRKKKLKIMDESTLASPPKEKKKKKRKLEEQSSPVAAKSSPSKSKSSLSSPLPTASTTSVKPKTKKQKKSSKSLDEEIEAEVAEETQLMEEMRQDPPSEDDEDDGDFSVNGKEVSESDDEDADMDIDMEEEDLGYDDDDSVSLSRKKSKSTKKSKSNEKKKKKAPAVEKNEKATAKSKTTSSSAKKEKSAPVHQSPEEIREQELFEECEKIFIPIMSILVDPSSITATKAEKLMRKIDRDVHRLTPAFFRTHGIGLIVKGVRAHFKESNIAELNQLCKQLTANMKKVFHSKVGSEPKGFNPVTKKSVKAKKKTPAKTAATPKVKRDKSPVNVKQDREIGLDTSMASGKSSVSGSITIKELSIPQKSVIKEEVKISVESSSSIPKKGDLSSVKEEFKVNAKAAVIKQEAKKTPKPDKPKPARKSFSLAGMFAAPAAATPTPTASSSIEKSVDMDKSTHSSVEVKEEQPKWIVNYQPMGQQNTYESNPDREYAMEFLIEAANCFPEGRVDARSVARALEDALWTRYDRDLVKYMDRVHDICSAIAGKRQLGSLAQKIMSGDYSTPLDVINIPRKLLFQSFEGFWIP</sequence>
<feature type="region of interest" description="Disordered" evidence="1">
    <location>
        <begin position="954"/>
        <end position="987"/>
    </location>
</feature>
<feature type="region of interest" description="Disordered" evidence="1">
    <location>
        <begin position="517"/>
        <end position="854"/>
    </location>
</feature>
<name>A0A7S3Q2V7_9STRA</name>
<dbReference type="AlphaFoldDB" id="A0A7S3Q2V7"/>
<protein>
    <submittedName>
        <fullName evidence="2">Uncharacterized protein</fullName>
    </submittedName>
</protein>
<dbReference type="PANTHER" id="PTHR12768">
    <property type="entry name" value="BECLIN 1"/>
    <property type="match status" value="1"/>
</dbReference>
<feature type="compositionally biased region" description="Acidic residues" evidence="1">
    <location>
        <begin position="731"/>
        <end position="743"/>
    </location>
</feature>
<proteinExistence type="predicted"/>
<reference evidence="2" key="1">
    <citation type="submission" date="2021-01" db="EMBL/GenBank/DDBJ databases">
        <authorList>
            <person name="Corre E."/>
            <person name="Pelletier E."/>
            <person name="Niang G."/>
            <person name="Scheremetjew M."/>
            <person name="Finn R."/>
            <person name="Kale V."/>
            <person name="Holt S."/>
            <person name="Cochrane G."/>
            <person name="Meng A."/>
            <person name="Brown T."/>
            <person name="Cohen L."/>
        </authorList>
    </citation>
    <scope>NUCLEOTIDE SEQUENCE</scope>
    <source>
        <strain evidence="2">MM31A-1</strain>
    </source>
</reference>
<dbReference type="GO" id="GO:0006995">
    <property type="term" value="P:cellular response to nitrogen starvation"/>
    <property type="evidence" value="ECO:0007669"/>
    <property type="project" value="TreeGrafter"/>
</dbReference>
<accession>A0A7S3Q2V7</accession>
<organism evidence="2">
    <name type="scientific">Chaetoceros debilis</name>
    <dbReference type="NCBI Taxonomy" id="122233"/>
    <lineage>
        <taxon>Eukaryota</taxon>
        <taxon>Sar</taxon>
        <taxon>Stramenopiles</taxon>
        <taxon>Ochrophyta</taxon>
        <taxon>Bacillariophyta</taxon>
        <taxon>Coscinodiscophyceae</taxon>
        <taxon>Chaetocerotophycidae</taxon>
        <taxon>Chaetocerotales</taxon>
        <taxon>Chaetocerotaceae</taxon>
        <taxon>Chaetoceros</taxon>
    </lineage>
</organism>
<gene>
    <name evidence="2" type="ORF">CDEB00056_LOCUS8492</name>
</gene>
<feature type="compositionally biased region" description="Basic residues" evidence="1">
    <location>
        <begin position="544"/>
        <end position="559"/>
    </location>
</feature>
<feature type="compositionally biased region" description="Low complexity" evidence="1">
    <location>
        <begin position="248"/>
        <end position="261"/>
    </location>
</feature>
<feature type="compositionally biased region" description="Acidic residues" evidence="1">
    <location>
        <begin position="771"/>
        <end position="795"/>
    </location>
</feature>
<dbReference type="GO" id="GO:0000407">
    <property type="term" value="C:phagophore assembly site"/>
    <property type="evidence" value="ECO:0007669"/>
    <property type="project" value="TreeGrafter"/>
</dbReference>
<feature type="compositionally biased region" description="Low complexity" evidence="1">
    <location>
        <begin position="22"/>
        <end position="37"/>
    </location>
</feature>
<feature type="compositionally biased region" description="Acidic residues" evidence="1">
    <location>
        <begin position="517"/>
        <end position="531"/>
    </location>
</feature>
<feature type="compositionally biased region" description="Basic and acidic residues" evidence="1">
    <location>
        <begin position="532"/>
        <end position="543"/>
    </location>
</feature>
<feature type="compositionally biased region" description="Basic residues" evidence="1">
    <location>
        <begin position="262"/>
        <end position="279"/>
    </location>
</feature>
<feature type="compositionally biased region" description="Acidic residues" evidence="1">
    <location>
        <begin position="752"/>
        <end position="761"/>
    </location>
</feature>
<dbReference type="GO" id="GO:0030674">
    <property type="term" value="F:protein-macromolecule adaptor activity"/>
    <property type="evidence" value="ECO:0007669"/>
    <property type="project" value="TreeGrafter"/>
</dbReference>
<feature type="compositionally biased region" description="Basic and acidic residues" evidence="1">
    <location>
        <begin position="560"/>
        <end position="621"/>
    </location>
</feature>